<feature type="transmembrane region" description="Helical" evidence="1">
    <location>
        <begin position="68"/>
        <end position="87"/>
    </location>
</feature>
<accession>A0ABX1XPH4</accession>
<name>A0ABX1XPH4_9BACL</name>
<keyword evidence="1" id="KW-0472">Membrane</keyword>
<reference evidence="2 3" key="1">
    <citation type="submission" date="2019-10" db="EMBL/GenBank/DDBJ databases">
        <title>Description of Paenibacillus terrestris sp. nov.</title>
        <authorList>
            <person name="Carlier A."/>
            <person name="Qi S."/>
        </authorList>
    </citation>
    <scope>NUCLEOTIDE SEQUENCE [LARGE SCALE GENOMIC DNA]</scope>
    <source>
        <strain evidence="2 3">LMG 31458</strain>
    </source>
</reference>
<comment type="caution">
    <text evidence="2">The sequence shown here is derived from an EMBL/GenBank/DDBJ whole genome shotgun (WGS) entry which is preliminary data.</text>
</comment>
<dbReference type="Proteomes" id="UP000616779">
    <property type="component" value="Unassembled WGS sequence"/>
</dbReference>
<keyword evidence="1" id="KW-1133">Transmembrane helix</keyword>
<proteinExistence type="predicted"/>
<evidence type="ECO:0000313" key="3">
    <source>
        <dbReference type="Proteomes" id="UP000616779"/>
    </source>
</evidence>
<keyword evidence="3" id="KW-1185">Reference proteome</keyword>
<dbReference type="EMBL" id="WHOA01000016">
    <property type="protein sequence ID" value="NOU70352.1"/>
    <property type="molecule type" value="Genomic_DNA"/>
</dbReference>
<evidence type="ECO:0000256" key="1">
    <source>
        <dbReference type="SAM" id="Phobius"/>
    </source>
</evidence>
<sequence length="159" mass="18119">MGSLITPQLNTRDFNRVKPEYALASKMSVARVKGQEVSLGRSPVLILDISANGLRFQSHLKIAPNPSILFSFSTLIMGKCLTVYGYIIRMKKIDTKIIDLYEYGVKFQIGQPAQSQLFKLLNYFSLELRKTPLVQNCKFIIKDGKKYFMHLHFKGLLGK</sequence>
<dbReference type="RefSeq" id="WP_171640749.1">
    <property type="nucleotide sequence ID" value="NZ_WHOA01000016.1"/>
</dbReference>
<protein>
    <recommendedName>
        <fullName evidence="4">PilZ domain-containing protein</fullName>
    </recommendedName>
</protein>
<keyword evidence="1" id="KW-0812">Transmembrane</keyword>
<evidence type="ECO:0000313" key="2">
    <source>
        <dbReference type="EMBL" id="NOU70352.1"/>
    </source>
</evidence>
<evidence type="ECO:0008006" key="4">
    <source>
        <dbReference type="Google" id="ProtNLM"/>
    </source>
</evidence>
<gene>
    <name evidence="2" type="ORF">GC098_02690</name>
</gene>
<organism evidence="2 3">
    <name type="scientific">Paenibacillus phytorum</name>
    <dbReference type="NCBI Taxonomy" id="2654977"/>
    <lineage>
        <taxon>Bacteria</taxon>
        <taxon>Bacillati</taxon>
        <taxon>Bacillota</taxon>
        <taxon>Bacilli</taxon>
        <taxon>Bacillales</taxon>
        <taxon>Paenibacillaceae</taxon>
        <taxon>Paenibacillus</taxon>
    </lineage>
</organism>